<dbReference type="AlphaFoldDB" id="A0A1J4JNW1"/>
<keyword evidence="1" id="KW-0812">Transmembrane</keyword>
<feature type="transmembrane region" description="Helical" evidence="1">
    <location>
        <begin position="285"/>
        <end position="306"/>
    </location>
</feature>
<keyword evidence="4" id="KW-1185">Reference proteome</keyword>
<evidence type="ECO:0000256" key="1">
    <source>
        <dbReference type="SAM" id="Phobius"/>
    </source>
</evidence>
<dbReference type="EMBL" id="MLAK01001030">
    <property type="protein sequence ID" value="OHS98956.1"/>
    <property type="molecule type" value="Genomic_DNA"/>
</dbReference>
<organism evidence="3 4">
    <name type="scientific">Tritrichomonas foetus</name>
    <dbReference type="NCBI Taxonomy" id="1144522"/>
    <lineage>
        <taxon>Eukaryota</taxon>
        <taxon>Metamonada</taxon>
        <taxon>Parabasalia</taxon>
        <taxon>Tritrichomonadida</taxon>
        <taxon>Tritrichomonadidae</taxon>
        <taxon>Tritrichomonas</taxon>
    </lineage>
</organism>
<dbReference type="VEuPathDB" id="TrichDB:TRFO_34684"/>
<keyword evidence="1" id="KW-1133">Transmembrane helix</keyword>
<dbReference type="RefSeq" id="XP_068352093.1">
    <property type="nucleotide sequence ID" value="XM_068509803.1"/>
</dbReference>
<keyword evidence="2" id="KW-0732">Signal</keyword>
<reference evidence="3" key="1">
    <citation type="submission" date="2016-10" db="EMBL/GenBank/DDBJ databases">
        <authorList>
            <person name="Benchimol M."/>
            <person name="Almeida L.G."/>
            <person name="Vasconcelos A.T."/>
            <person name="Perreira-Neves A."/>
            <person name="Rosa I.A."/>
            <person name="Tasca T."/>
            <person name="Bogo M.R."/>
            <person name="de Souza W."/>
        </authorList>
    </citation>
    <scope>NUCLEOTIDE SEQUENCE [LARGE SCALE GENOMIC DNA]</scope>
    <source>
        <strain evidence="3">K</strain>
    </source>
</reference>
<gene>
    <name evidence="3" type="ORF">TRFO_34684</name>
</gene>
<keyword evidence="1" id="KW-0472">Membrane</keyword>
<protein>
    <submittedName>
        <fullName evidence="3">Uncharacterized protein</fullName>
    </submittedName>
</protein>
<dbReference type="GeneID" id="94844507"/>
<dbReference type="Proteomes" id="UP000179807">
    <property type="component" value="Unassembled WGS sequence"/>
</dbReference>
<evidence type="ECO:0000313" key="4">
    <source>
        <dbReference type="Proteomes" id="UP000179807"/>
    </source>
</evidence>
<proteinExistence type="predicted"/>
<comment type="caution">
    <text evidence="3">The sequence shown here is derived from an EMBL/GenBank/DDBJ whole genome shotgun (WGS) entry which is preliminary data.</text>
</comment>
<sequence length="360" mass="40741">MSFNFPMINFLSILLAMGVSMIQIDQTNEPHKSNNTCSHIIVSSYGMKQFSANLRPNELVCINITIFDYFIVLNQMPEDSIIYEYRSNPNGTERYLYSQTSLDQLNIYMHIPSPFASQTIYSKKGGFVSFAYGSLPDLCSTGIIFTNSQHIDSIIFSGTEDRPYHIDINDDLCIVSTIPAIQSYSLSMQTEKCCDKLFFYKSMIPQSVFGGSISETFDVDATEEPAIFRFVSDNKTDEYKYIKVIMGSDGLFPFEAGIVFYDPLNNSNVCPDGKCNFSDYFDIRAIIYLILGIILIILSFSLIFYFSARCFCPHFVIYTATQNHQTSENNDLFGNSVSSVESRGEIAGYFALDPILRPKE</sequence>
<dbReference type="OrthoDB" id="10626777at2759"/>
<feature type="signal peptide" evidence="2">
    <location>
        <begin position="1"/>
        <end position="21"/>
    </location>
</feature>
<evidence type="ECO:0000256" key="2">
    <source>
        <dbReference type="SAM" id="SignalP"/>
    </source>
</evidence>
<accession>A0A1J4JNW1</accession>
<evidence type="ECO:0000313" key="3">
    <source>
        <dbReference type="EMBL" id="OHS98956.1"/>
    </source>
</evidence>
<feature type="chain" id="PRO_5012814311" evidence="2">
    <location>
        <begin position="22"/>
        <end position="360"/>
    </location>
</feature>
<name>A0A1J4JNW1_9EUKA</name>